<accession>A0A3E3ICE9</accession>
<evidence type="ECO:0000313" key="3">
    <source>
        <dbReference type="Proteomes" id="UP000260812"/>
    </source>
</evidence>
<dbReference type="EMBL" id="QVLU01000037">
    <property type="protein sequence ID" value="RGE64733.1"/>
    <property type="molecule type" value="Genomic_DNA"/>
</dbReference>
<evidence type="ECO:0008006" key="5">
    <source>
        <dbReference type="Google" id="ProtNLM"/>
    </source>
</evidence>
<dbReference type="OrthoDB" id="1093321at2"/>
<sequence>MKEKNEMENFHAEWAACLLEGLENNCPAEIRQACLEKCACFHYRVNNMDCLLEKYVGDLVGFTDFLQREYGWIIQIDNNNKRIMVDENKDFCVCPITAATHGKVSTILCDCSAHYASKMFSRVLEKEVGAKVKRSFLRDGLSCIYEIVIE</sequence>
<evidence type="ECO:0000313" key="1">
    <source>
        <dbReference type="EMBL" id="RGE63622.1"/>
    </source>
</evidence>
<evidence type="ECO:0000313" key="4">
    <source>
        <dbReference type="Proteomes" id="UP000261166"/>
    </source>
</evidence>
<comment type="caution">
    <text evidence="2">The sequence shown here is derived from an EMBL/GenBank/DDBJ whole genome shotgun (WGS) entry which is preliminary data.</text>
</comment>
<organism evidence="2 4">
    <name type="scientific">Eisenbergiella massiliensis</name>
    <dbReference type="NCBI Taxonomy" id="1720294"/>
    <lineage>
        <taxon>Bacteria</taxon>
        <taxon>Bacillati</taxon>
        <taxon>Bacillota</taxon>
        <taxon>Clostridia</taxon>
        <taxon>Lachnospirales</taxon>
        <taxon>Lachnospiraceae</taxon>
        <taxon>Eisenbergiella</taxon>
    </lineage>
</organism>
<reference evidence="2 4" key="1">
    <citation type="submission" date="2018-08" db="EMBL/GenBank/DDBJ databases">
        <title>A genome reference for cultivated species of the human gut microbiota.</title>
        <authorList>
            <person name="Zou Y."/>
            <person name="Xue W."/>
            <person name="Luo G."/>
        </authorList>
    </citation>
    <scope>NUCLEOTIDE SEQUENCE [LARGE SCALE GENOMIC DNA]</scope>
    <source>
        <strain evidence="2 4">AF26-4BH</strain>
        <strain evidence="1">TF05-5AC</strain>
    </source>
</reference>
<gene>
    <name evidence="2" type="ORF">DWY69_26460</name>
    <name evidence="1" type="ORF">DXC51_06690</name>
</gene>
<protein>
    <recommendedName>
        <fullName evidence="5">Metanogen output domain-containing protein</fullName>
    </recommendedName>
</protein>
<proteinExistence type="predicted"/>
<dbReference type="RefSeq" id="WP_025488739.1">
    <property type="nucleotide sequence ID" value="NZ_JBKUNB010000001.1"/>
</dbReference>
<dbReference type="Proteomes" id="UP000260812">
    <property type="component" value="Unassembled WGS sequence"/>
</dbReference>
<name>A0A3E3ICE9_9FIRM</name>
<dbReference type="AlphaFoldDB" id="A0A3E3ICE9"/>
<dbReference type="EMBL" id="QVLV01000003">
    <property type="protein sequence ID" value="RGE63622.1"/>
    <property type="molecule type" value="Genomic_DNA"/>
</dbReference>
<dbReference type="Proteomes" id="UP000261166">
    <property type="component" value="Unassembled WGS sequence"/>
</dbReference>
<keyword evidence="3" id="KW-1185">Reference proteome</keyword>
<dbReference type="GeneID" id="97986573"/>
<evidence type="ECO:0000313" key="2">
    <source>
        <dbReference type="EMBL" id="RGE64733.1"/>
    </source>
</evidence>